<dbReference type="AlphaFoldDB" id="A0A160T1M1"/>
<evidence type="ECO:0000313" key="6">
    <source>
        <dbReference type="EMBL" id="CUS03931.2"/>
    </source>
</evidence>
<gene>
    <name evidence="6" type="ORF">CFX0092_A2053</name>
</gene>
<dbReference type="RefSeq" id="WP_095043347.1">
    <property type="nucleotide sequence ID" value="NZ_LN890655.1"/>
</dbReference>
<evidence type="ECO:0000256" key="3">
    <source>
        <dbReference type="ARBA" id="ARBA00022679"/>
    </source>
</evidence>
<dbReference type="Gene3D" id="3.40.50.150">
    <property type="entry name" value="Vaccinia Virus protein VP39"/>
    <property type="match status" value="1"/>
</dbReference>
<accession>A0A160T1M1</accession>
<name>A0A160T1M1_9CHLR</name>
<dbReference type="EMBL" id="LN890655">
    <property type="protein sequence ID" value="CUS03931.2"/>
    <property type="molecule type" value="Genomic_DNA"/>
</dbReference>
<keyword evidence="2 6" id="KW-0489">Methyltransferase</keyword>
<dbReference type="InterPro" id="IPR001091">
    <property type="entry name" value="RM_Methyltransferase"/>
</dbReference>
<dbReference type="InterPro" id="IPR002052">
    <property type="entry name" value="DNA_methylase_N6_adenine_CS"/>
</dbReference>
<dbReference type="Pfam" id="PF01555">
    <property type="entry name" value="N6_N4_Mtase"/>
    <property type="match status" value="1"/>
</dbReference>
<dbReference type="GO" id="GO:0032259">
    <property type="term" value="P:methylation"/>
    <property type="evidence" value="ECO:0007669"/>
    <property type="project" value="UniProtKB-KW"/>
</dbReference>
<evidence type="ECO:0000256" key="2">
    <source>
        <dbReference type="ARBA" id="ARBA00022603"/>
    </source>
</evidence>
<comment type="similarity">
    <text evidence="1 4">Belongs to the N(4)/N(6)-methyltransferase family.</text>
</comment>
<dbReference type="InterPro" id="IPR002941">
    <property type="entry name" value="DNA_methylase_N4/N6"/>
</dbReference>
<dbReference type="OrthoDB" id="9800801at2"/>
<keyword evidence="3" id="KW-0808">Transferase</keyword>
<dbReference type="PANTHER" id="PTHR13370">
    <property type="entry name" value="RNA METHYLASE-RELATED"/>
    <property type="match status" value="1"/>
</dbReference>
<keyword evidence="7" id="KW-1185">Reference proteome</keyword>
<sequence length="332" mass="37915">MNKLAAPRNRTLSLSANDIVRLQPRLLTEHSLQSGDTFVDKTICGDSLALIPFFPPAIVDLVIVDPPYNLTKSFSSSTFKERSSTEYGDWLRSWLEPLIPLLKPTASLYVCSEWRSSRIVQEVLNDYFVVRNRITWEREKGRGASRNWKNCSEDIWFCTLSNEYFFNVDAVKQKRRVLAPYRDKSGKPKDWEEEISGGFRLTHPSNFWTDITVPFWSMPENTNHPTQKPEKLIAKLILASSKPGELIFDPFLGSGTTSVVAKKLGRAFVGIELEEEYCLVAERRLELATTDSTIQGYSGGYFWERNTLAQQQEYLPSTQSPISQPPLFEEAL</sequence>
<dbReference type="GO" id="GO:0009007">
    <property type="term" value="F:site-specific DNA-methyltransferase (adenine-specific) activity"/>
    <property type="evidence" value="ECO:0007669"/>
    <property type="project" value="TreeGrafter"/>
</dbReference>
<dbReference type="GO" id="GO:0005737">
    <property type="term" value="C:cytoplasm"/>
    <property type="evidence" value="ECO:0007669"/>
    <property type="project" value="TreeGrafter"/>
</dbReference>
<dbReference type="PANTHER" id="PTHR13370:SF3">
    <property type="entry name" value="TRNA (GUANINE(10)-N2)-METHYLTRANSFERASE HOMOLOG"/>
    <property type="match status" value="1"/>
</dbReference>
<dbReference type="PROSITE" id="PS00092">
    <property type="entry name" value="N6_MTASE"/>
    <property type="match status" value="1"/>
</dbReference>
<protein>
    <recommendedName>
        <fullName evidence="4">Methyltransferase</fullName>
        <ecNumber evidence="4">2.1.1.-</ecNumber>
    </recommendedName>
</protein>
<evidence type="ECO:0000259" key="5">
    <source>
        <dbReference type="Pfam" id="PF01555"/>
    </source>
</evidence>
<evidence type="ECO:0000313" key="7">
    <source>
        <dbReference type="Proteomes" id="UP000215027"/>
    </source>
</evidence>
<organism evidence="6 7">
    <name type="scientific">Candidatus Promineifilum breve</name>
    <dbReference type="NCBI Taxonomy" id="1806508"/>
    <lineage>
        <taxon>Bacteria</taxon>
        <taxon>Bacillati</taxon>
        <taxon>Chloroflexota</taxon>
        <taxon>Ardenticatenia</taxon>
        <taxon>Candidatus Promineifilales</taxon>
        <taxon>Candidatus Promineifilaceae</taxon>
        <taxon>Candidatus Promineifilum</taxon>
    </lineage>
</organism>
<feature type="domain" description="DNA methylase N-4/N-6" evidence="5">
    <location>
        <begin position="59"/>
        <end position="282"/>
    </location>
</feature>
<dbReference type="PRINTS" id="PR00508">
    <property type="entry name" value="S21N4MTFRASE"/>
</dbReference>
<evidence type="ECO:0000256" key="1">
    <source>
        <dbReference type="ARBA" id="ARBA00006594"/>
    </source>
</evidence>
<dbReference type="SUPFAM" id="SSF53335">
    <property type="entry name" value="S-adenosyl-L-methionine-dependent methyltransferases"/>
    <property type="match status" value="1"/>
</dbReference>
<proteinExistence type="inferred from homology"/>
<dbReference type="GO" id="GO:0003677">
    <property type="term" value="F:DNA binding"/>
    <property type="evidence" value="ECO:0007669"/>
    <property type="project" value="InterPro"/>
</dbReference>
<dbReference type="GO" id="GO:0008170">
    <property type="term" value="F:N-methyltransferase activity"/>
    <property type="evidence" value="ECO:0007669"/>
    <property type="project" value="InterPro"/>
</dbReference>
<dbReference type="KEGG" id="pbf:CFX0092_A2053"/>
<reference evidence="6" key="1">
    <citation type="submission" date="2016-01" db="EMBL/GenBank/DDBJ databases">
        <authorList>
            <person name="Mcilroy J.S."/>
            <person name="Karst M S."/>
            <person name="Albertsen M."/>
        </authorList>
    </citation>
    <scope>NUCLEOTIDE SEQUENCE</scope>
    <source>
        <strain evidence="6">Cfx-K</strain>
    </source>
</reference>
<evidence type="ECO:0000256" key="4">
    <source>
        <dbReference type="RuleBase" id="RU362026"/>
    </source>
</evidence>
<dbReference type="InterPro" id="IPR029063">
    <property type="entry name" value="SAM-dependent_MTases_sf"/>
</dbReference>
<dbReference type="EC" id="2.1.1.-" evidence="4"/>
<dbReference type="Proteomes" id="UP000215027">
    <property type="component" value="Chromosome I"/>
</dbReference>
<dbReference type="REBASE" id="154654">
    <property type="entry name" value="M.AspCfxKORF2035P"/>
</dbReference>